<protein>
    <submittedName>
        <fullName evidence="3">Uncharacterized protein</fullName>
    </submittedName>
</protein>
<feature type="compositionally biased region" description="Basic and acidic residues" evidence="2">
    <location>
        <begin position="285"/>
        <end position="295"/>
    </location>
</feature>
<comment type="caution">
    <text evidence="3">The sequence shown here is derived from an EMBL/GenBank/DDBJ whole genome shotgun (WGS) entry which is preliminary data.</text>
</comment>
<feature type="coiled-coil region" evidence="1">
    <location>
        <begin position="107"/>
        <end position="163"/>
    </location>
</feature>
<keyword evidence="1" id="KW-0175">Coiled coil</keyword>
<proteinExistence type="predicted"/>
<organism evidence="3 4">
    <name type="scientific">Durusdinium trenchii</name>
    <dbReference type="NCBI Taxonomy" id="1381693"/>
    <lineage>
        <taxon>Eukaryota</taxon>
        <taxon>Sar</taxon>
        <taxon>Alveolata</taxon>
        <taxon>Dinophyceae</taxon>
        <taxon>Suessiales</taxon>
        <taxon>Symbiodiniaceae</taxon>
        <taxon>Durusdinium</taxon>
    </lineage>
</organism>
<feature type="region of interest" description="Disordered" evidence="2">
    <location>
        <begin position="278"/>
        <end position="333"/>
    </location>
</feature>
<evidence type="ECO:0000313" key="3">
    <source>
        <dbReference type="EMBL" id="CAK9000123.1"/>
    </source>
</evidence>
<evidence type="ECO:0000313" key="4">
    <source>
        <dbReference type="Proteomes" id="UP001642464"/>
    </source>
</evidence>
<gene>
    <name evidence="3" type="ORF">SCF082_LOCUS6359</name>
</gene>
<dbReference type="Proteomes" id="UP001642464">
    <property type="component" value="Unassembled WGS sequence"/>
</dbReference>
<reference evidence="3 4" key="1">
    <citation type="submission" date="2024-02" db="EMBL/GenBank/DDBJ databases">
        <authorList>
            <person name="Chen Y."/>
            <person name="Shah S."/>
            <person name="Dougan E. K."/>
            <person name="Thang M."/>
            <person name="Chan C."/>
        </authorList>
    </citation>
    <scope>NUCLEOTIDE SEQUENCE [LARGE SCALE GENOMIC DNA]</scope>
</reference>
<evidence type="ECO:0000256" key="2">
    <source>
        <dbReference type="SAM" id="MobiDB-lite"/>
    </source>
</evidence>
<feature type="region of interest" description="Disordered" evidence="2">
    <location>
        <begin position="221"/>
        <end position="243"/>
    </location>
</feature>
<accession>A0ABP0IC10</accession>
<sequence length="333" mass="37329">MAFFLVVFATTDRSPDTSLARQIRRAALRAEAEASRERVDGLTGVAVTRWRSGGCKKMQEVKEVSTQRHQLQEELSTLKRWMVEQREEQAQGLTELRELRGTLHGARHEVEQQAATARAQAEEQAQLAELCREGQRRLGREVFAKMSELNEKLGEKMQLLEDELTARLAETVRMLRQEAQSCRCEEFQRECLEALDAGRDVAERSAQDCVKALEEHMARGRKEVGTRQDGTGLTAGREGGGWQEHNQPQLGQSLRNHQFISSFEATAKDTHLVLQSHQRKLVSVEPKRSGAEDSRAQGTSGPAAVAPPRRKDPEGVRLFRSCANEEPAAVNPL</sequence>
<name>A0ABP0IC10_9DINO</name>
<keyword evidence="4" id="KW-1185">Reference proteome</keyword>
<evidence type="ECO:0000256" key="1">
    <source>
        <dbReference type="SAM" id="Coils"/>
    </source>
</evidence>
<dbReference type="EMBL" id="CAXAMM010003492">
    <property type="protein sequence ID" value="CAK9000123.1"/>
    <property type="molecule type" value="Genomic_DNA"/>
</dbReference>